<comment type="caution">
    <text evidence="1">The sequence shown here is derived from an EMBL/GenBank/DDBJ whole genome shotgun (WGS) entry which is preliminary data.</text>
</comment>
<dbReference type="EMBL" id="CADEPI010000380">
    <property type="protein sequence ID" value="CAB3384944.1"/>
    <property type="molecule type" value="Genomic_DNA"/>
</dbReference>
<gene>
    <name evidence="1" type="ORF">CLODIP_2_CD05842</name>
</gene>
<evidence type="ECO:0000313" key="2">
    <source>
        <dbReference type="Proteomes" id="UP000494165"/>
    </source>
</evidence>
<proteinExistence type="predicted"/>
<accession>A0A8S1DW56</accession>
<dbReference type="AlphaFoldDB" id="A0A8S1DW56"/>
<keyword evidence="2" id="KW-1185">Reference proteome</keyword>
<name>A0A8S1DW56_9INSE</name>
<evidence type="ECO:0000313" key="1">
    <source>
        <dbReference type="EMBL" id="CAB3384944.1"/>
    </source>
</evidence>
<dbReference type="Proteomes" id="UP000494165">
    <property type="component" value="Unassembled WGS sequence"/>
</dbReference>
<protein>
    <submittedName>
        <fullName evidence="1">Uncharacterized protein</fullName>
    </submittedName>
</protein>
<organism evidence="1 2">
    <name type="scientific">Cloeon dipterum</name>
    <dbReference type="NCBI Taxonomy" id="197152"/>
    <lineage>
        <taxon>Eukaryota</taxon>
        <taxon>Metazoa</taxon>
        <taxon>Ecdysozoa</taxon>
        <taxon>Arthropoda</taxon>
        <taxon>Hexapoda</taxon>
        <taxon>Insecta</taxon>
        <taxon>Pterygota</taxon>
        <taxon>Palaeoptera</taxon>
        <taxon>Ephemeroptera</taxon>
        <taxon>Pisciforma</taxon>
        <taxon>Baetidae</taxon>
        <taxon>Cloeon</taxon>
    </lineage>
</organism>
<reference evidence="1 2" key="1">
    <citation type="submission" date="2020-04" db="EMBL/GenBank/DDBJ databases">
        <authorList>
            <person name="Alioto T."/>
            <person name="Alioto T."/>
            <person name="Gomez Garrido J."/>
        </authorList>
    </citation>
    <scope>NUCLEOTIDE SEQUENCE [LARGE SCALE GENOMIC DNA]</scope>
</reference>
<sequence>MSQDFILIYFSVLTSQRITIIMTYADPSEYPYVVKVNRMDENSRNHTGMFLAVSRNYLFSTTLIAGTQKENMILTDQQGNVRTPFSLTTVASSFVYVKVCKKLAPGKKFSMSETSFNNLSTTVSNATVLFYNDPGYSDDHILKKIEQSTIMSVENCTATYGAENAEKFACLEKDAALGFCGYFTDYFQNTNPPAFRRYAALAVDGQVIAFESDSGCECCNQVAVRTKIANYTRISYHRKEIIAGMPPGSIDIV</sequence>